<evidence type="ECO:0000256" key="2">
    <source>
        <dbReference type="ARBA" id="ARBA00022475"/>
    </source>
</evidence>
<proteinExistence type="predicted"/>
<reference evidence="7 8" key="1">
    <citation type="journal article" date="2016" name="C (Basel)">
        <title>Selective Growth of and Electricity Production by Marine Exoelectrogenic Bacteria in Self-Aggregated Hydrogel of Microbially Reduced Graphene Oxide.</title>
        <authorList>
            <person name="Yoshida N."/>
            <person name="Goto Y."/>
            <person name="Miyata Y."/>
        </authorList>
    </citation>
    <scope>NUCLEOTIDE SEQUENCE [LARGE SCALE GENOMIC DNA]</scope>
    <source>
        <strain evidence="7 8">NIT-T3</strain>
    </source>
</reference>
<feature type="transmembrane region" description="Helical" evidence="6">
    <location>
        <begin position="124"/>
        <end position="142"/>
    </location>
</feature>
<dbReference type="PANTHER" id="PTHR38601:SF1">
    <property type="entry name" value="HYDROGENASE-4 COMPONENT E"/>
    <property type="match status" value="1"/>
</dbReference>
<evidence type="ECO:0000256" key="1">
    <source>
        <dbReference type="ARBA" id="ARBA00004651"/>
    </source>
</evidence>
<evidence type="ECO:0000313" key="8">
    <source>
        <dbReference type="Proteomes" id="UP001319827"/>
    </source>
</evidence>
<organism evidence="7 8">
    <name type="scientific">Desulfuromonas versatilis</name>
    <dbReference type="NCBI Taxonomy" id="2802975"/>
    <lineage>
        <taxon>Bacteria</taxon>
        <taxon>Pseudomonadati</taxon>
        <taxon>Thermodesulfobacteriota</taxon>
        <taxon>Desulfuromonadia</taxon>
        <taxon>Desulfuromonadales</taxon>
        <taxon>Desulfuromonadaceae</taxon>
        <taxon>Desulfuromonas</taxon>
    </lineage>
</organism>
<evidence type="ECO:0000256" key="4">
    <source>
        <dbReference type="ARBA" id="ARBA00022989"/>
    </source>
</evidence>
<keyword evidence="3 6" id="KW-0812">Transmembrane</keyword>
<feature type="transmembrane region" description="Helical" evidence="6">
    <location>
        <begin position="91"/>
        <end position="112"/>
    </location>
</feature>
<keyword evidence="8" id="KW-1185">Reference proteome</keyword>
<name>A0ABM8HPQ0_9BACT</name>
<dbReference type="EMBL" id="AP024355">
    <property type="protein sequence ID" value="BCR03679.1"/>
    <property type="molecule type" value="Genomic_DNA"/>
</dbReference>
<dbReference type="InterPro" id="IPR038730">
    <property type="entry name" value="HyfE-like"/>
</dbReference>
<evidence type="ECO:0000256" key="6">
    <source>
        <dbReference type="SAM" id="Phobius"/>
    </source>
</evidence>
<evidence type="ECO:0000313" key="7">
    <source>
        <dbReference type="EMBL" id="BCR03679.1"/>
    </source>
</evidence>
<comment type="subcellular location">
    <subcellularLocation>
        <location evidence="1">Cell membrane</location>
        <topology evidence="1">Multi-pass membrane protein</topology>
    </subcellularLocation>
</comment>
<dbReference type="Proteomes" id="UP001319827">
    <property type="component" value="Chromosome"/>
</dbReference>
<evidence type="ECO:0000256" key="5">
    <source>
        <dbReference type="ARBA" id="ARBA00023136"/>
    </source>
</evidence>
<feature type="transmembrane region" description="Helical" evidence="6">
    <location>
        <begin position="174"/>
        <end position="195"/>
    </location>
</feature>
<keyword evidence="5 6" id="KW-0472">Membrane</keyword>
<keyword evidence="4 6" id="KW-1133">Transmembrane helix</keyword>
<protein>
    <submittedName>
        <fullName evidence="7">Hydrogenase</fullName>
    </submittedName>
</protein>
<feature type="transmembrane region" description="Helical" evidence="6">
    <location>
        <begin position="151"/>
        <end position="168"/>
    </location>
</feature>
<feature type="transmembrane region" description="Helical" evidence="6">
    <location>
        <begin position="57"/>
        <end position="79"/>
    </location>
</feature>
<reference evidence="7 8" key="2">
    <citation type="journal article" date="2021" name="Int. J. Syst. Evol. Microbiol.">
        <title>Isolation and Polyphasic Characterization of Desulfuromonas versatilis sp. Nov., an Electrogenic Bacteria Capable of Versatile Metabolism Isolated from a Graphene Oxide-Reducing Enrichment Culture.</title>
        <authorList>
            <person name="Xie L."/>
            <person name="Yoshida N."/>
            <person name="Ishii S."/>
            <person name="Meng L."/>
        </authorList>
    </citation>
    <scope>NUCLEOTIDE SEQUENCE [LARGE SCALE GENOMIC DNA]</scope>
    <source>
        <strain evidence="7 8">NIT-T3</strain>
    </source>
</reference>
<sequence length="215" mass="23113">MEAMNQLSNLCLLLVILLNFFTLGSARLGACIRAVALQGGLLALLPLLAHGLNAHTLLLAAGALGLKGLLIPWLLLRAIREVRIRKEVEPLIGFVPTLVLGALFTAGAFIFADSLPLVPAHHQGLFVPTSLATLFAGFLLLMSRRKAITQVLGYLILENGIFIFGTLLSEALPLMVEAGVLLDLLVGVFVMGIVINQINREFSTLNTERLSALKE</sequence>
<dbReference type="PANTHER" id="PTHR38601">
    <property type="entry name" value="HYDROGENASE-4 COMPONENT E"/>
    <property type="match status" value="1"/>
</dbReference>
<keyword evidence="2" id="KW-1003">Cell membrane</keyword>
<gene>
    <name evidence="7" type="primary">ehrC</name>
    <name evidence="7" type="ORF">DESUT3_07480</name>
</gene>
<accession>A0ABM8HPQ0</accession>
<evidence type="ECO:0000256" key="3">
    <source>
        <dbReference type="ARBA" id="ARBA00022692"/>
    </source>
</evidence>